<evidence type="ECO:0000256" key="1">
    <source>
        <dbReference type="SAM" id="MobiDB-lite"/>
    </source>
</evidence>
<comment type="caution">
    <text evidence="2">The sequence shown here is derived from an EMBL/GenBank/DDBJ whole genome shotgun (WGS) entry which is preliminary data.</text>
</comment>
<evidence type="ECO:0000313" key="3">
    <source>
        <dbReference type="Proteomes" id="UP000289340"/>
    </source>
</evidence>
<dbReference type="Proteomes" id="UP000289340">
    <property type="component" value="Chromosome 20"/>
</dbReference>
<evidence type="ECO:0000313" key="2">
    <source>
        <dbReference type="EMBL" id="RZB43000.1"/>
    </source>
</evidence>
<proteinExistence type="predicted"/>
<sequence length="187" mass="20565">MEDENCIRPQVSLREIEGLGFEVQGFNEEVLESVAVNIGEIPDIGITAAYEISRPLSQEAEEANVGSHDPSVQLHPNGWTAFQALQALCLYTYVKATPARFFIILLSVTQEGVVGIMAQGGGKMATFRLTHENRVPSSADNTIPVPLVNQTLDLRNPLEDIIPFGSKEPKGKDKHKNKKWSQDHKSG</sequence>
<protein>
    <submittedName>
        <fullName evidence="2">Uncharacterized protein</fullName>
    </submittedName>
</protein>
<reference evidence="2 3" key="1">
    <citation type="submission" date="2018-09" db="EMBL/GenBank/DDBJ databases">
        <title>A high-quality reference genome of wild soybean provides a powerful tool to mine soybean genomes.</title>
        <authorList>
            <person name="Xie M."/>
            <person name="Chung C.Y.L."/>
            <person name="Li M.-W."/>
            <person name="Wong F.-L."/>
            <person name="Chan T.-F."/>
            <person name="Lam H.-M."/>
        </authorList>
    </citation>
    <scope>NUCLEOTIDE SEQUENCE [LARGE SCALE GENOMIC DNA]</scope>
    <source>
        <strain evidence="3">cv. W05</strain>
        <tissue evidence="2">Hypocotyl of etiolated seedlings</tissue>
    </source>
</reference>
<dbReference type="EMBL" id="QZWG01000020">
    <property type="protein sequence ID" value="RZB43000.1"/>
    <property type="molecule type" value="Genomic_DNA"/>
</dbReference>
<feature type="region of interest" description="Disordered" evidence="1">
    <location>
        <begin position="162"/>
        <end position="187"/>
    </location>
</feature>
<keyword evidence="3" id="KW-1185">Reference proteome</keyword>
<gene>
    <name evidence="2" type="ORF">D0Y65_053559</name>
</gene>
<organism evidence="2 3">
    <name type="scientific">Glycine soja</name>
    <name type="common">Wild soybean</name>
    <dbReference type="NCBI Taxonomy" id="3848"/>
    <lineage>
        <taxon>Eukaryota</taxon>
        <taxon>Viridiplantae</taxon>
        <taxon>Streptophyta</taxon>
        <taxon>Embryophyta</taxon>
        <taxon>Tracheophyta</taxon>
        <taxon>Spermatophyta</taxon>
        <taxon>Magnoliopsida</taxon>
        <taxon>eudicotyledons</taxon>
        <taxon>Gunneridae</taxon>
        <taxon>Pentapetalae</taxon>
        <taxon>rosids</taxon>
        <taxon>fabids</taxon>
        <taxon>Fabales</taxon>
        <taxon>Fabaceae</taxon>
        <taxon>Papilionoideae</taxon>
        <taxon>50 kb inversion clade</taxon>
        <taxon>NPAAA clade</taxon>
        <taxon>indigoferoid/millettioid clade</taxon>
        <taxon>Phaseoleae</taxon>
        <taxon>Glycine</taxon>
        <taxon>Glycine subgen. Soja</taxon>
    </lineage>
</organism>
<dbReference type="AlphaFoldDB" id="A0A445F2M3"/>
<name>A0A445F2M3_GLYSO</name>
<accession>A0A445F2M3</accession>